<dbReference type="Gene3D" id="1.10.10.10">
    <property type="entry name" value="Winged helix-like DNA-binding domain superfamily/Winged helix DNA-binding domain"/>
    <property type="match status" value="1"/>
</dbReference>
<dbReference type="InterPro" id="IPR036388">
    <property type="entry name" value="WH-like_DNA-bd_sf"/>
</dbReference>
<reference evidence="2" key="1">
    <citation type="journal article" date="2019" name="Int. J. Syst. Evol. Microbiol.">
        <title>The Global Catalogue of Microorganisms (GCM) 10K type strain sequencing project: providing services to taxonomists for standard genome sequencing and annotation.</title>
        <authorList>
            <consortium name="The Broad Institute Genomics Platform"/>
            <consortium name="The Broad Institute Genome Sequencing Center for Infectious Disease"/>
            <person name="Wu L."/>
            <person name="Ma J."/>
        </authorList>
    </citation>
    <scope>NUCLEOTIDE SEQUENCE [LARGE SCALE GENOMIC DNA]</scope>
    <source>
        <strain evidence="2">NBRC 102146</strain>
    </source>
</reference>
<accession>A0ABQ5Z9R3</accession>
<sequence length="83" mass="8933">MTAEARQTTLALLTSRAPGGTICPSEVARAIASDGDWRAAMPMVHGAVNRLLAEGAIRLSWKGQRLTARAGPYRVAMNIRTRD</sequence>
<keyword evidence="2" id="KW-1185">Reference proteome</keyword>
<dbReference type="InterPro" id="IPR036390">
    <property type="entry name" value="WH_DNA-bd_sf"/>
</dbReference>
<dbReference type="Pfam" id="PF11625">
    <property type="entry name" value="DUF3253"/>
    <property type="match status" value="1"/>
</dbReference>
<comment type="caution">
    <text evidence="1">The sequence shown here is derived from an EMBL/GenBank/DDBJ whole genome shotgun (WGS) entry which is preliminary data.</text>
</comment>
<proteinExistence type="predicted"/>
<dbReference type="EMBL" id="BSOO01000024">
    <property type="protein sequence ID" value="GLR48372.1"/>
    <property type="molecule type" value="Genomic_DNA"/>
</dbReference>
<dbReference type="SUPFAM" id="SSF46785">
    <property type="entry name" value="Winged helix' DNA-binding domain"/>
    <property type="match status" value="1"/>
</dbReference>
<organism evidence="1 2">
    <name type="scientific">Sphingomonas astaxanthinifaciens DSM 22298</name>
    <dbReference type="NCBI Taxonomy" id="1123267"/>
    <lineage>
        <taxon>Bacteria</taxon>
        <taxon>Pseudomonadati</taxon>
        <taxon>Pseudomonadota</taxon>
        <taxon>Alphaproteobacteria</taxon>
        <taxon>Sphingomonadales</taxon>
        <taxon>Sphingomonadaceae</taxon>
        <taxon>Sphingomonas</taxon>
    </lineage>
</organism>
<protein>
    <recommendedName>
        <fullName evidence="3">DUF3253 domain-containing protein</fullName>
    </recommendedName>
</protein>
<dbReference type="Proteomes" id="UP001156703">
    <property type="component" value="Unassembled WGS sequence"/>
</dbReference>
<dbReference type="RefSeq" id="WP_029940782.1">
    <property type="nucleotide sequence ID" value="NZ_BSOO01000024.1"/>
</dbReference>
<name>A0ABQ5Z9R3_9SPHN</name>
<evidence type="ECO:0000313" key="2">
    <source>
        <dbReference type="Proteomes" id="UP001156703"/>
    </source>
</evidence>
<evidence type="ECO:0000313" key="1">
    <source>
        <dbReference type="EMBL" id="GLR48372.1"/>
    </source>
</evidence>
<dbReference type="InterPro" id="IPR021660">
    <property type="entry name" value="DUF3253"/>
</dbReference>
<gene>
    <name evidence="1" type="ORF">GCM10007925_20870</name>
</gene>
<evidence type="ECO:0008006" key="3">
    <source>
        <dbReference type="Google" id="ProtNLM"/>
    </source>
</evidence>